<keyword evidence="3" id="KW-1185">Reference proteome</keyword>
<proteinExistence type="predicted"/>
<reference evidence="3" key="1">
    <citation type="submission" date="2014-03" db="EMBL/GenBank/DDBJ databases">
        <title>The Genome Sequence of Puccinia striiformis f. sp. tritici PST-78.</title>
        <authorList>
            <consortium name="The Broad Institute Genome Sequencing Platform"/>
            <person name="Cuomo C."/>
            <person name="Hulbert S."/>
            <person name="Chen X."/>
            <person name="Walker B."/>
            <person name="Young S.K."/>
            <person name="Zeng Q."/>
            <person name="Gargeya S."/>
            <person name="Fitzgerald M."/>
            <person name="Haas B."/>
            <person name="Abouelleil A."/>
            <person name="Alvarado L."/>
            <person name="Arachchi H.M."/>
            <person name="Berlin A.M."/>
            <person name="Chapman S.B."/>
            <person name="Goldberg J."/>
            <person name="Griggs A."/>
            <person name="Gujja S."/>
            <person name="Hansen M."/>
            <person name="Howarth C."/>
            <person name="Imamovic A."/>
            <person name="Larimer J."/>
            <person name="McCowan C."/>
            <person name="Montmayeur A."/>
            <person name="Murphy C."/>
            <person name="Neiman D."/>
            <person name="Pearson M."/>
            <person name="Priest M."/>
            <person name="Roberts A."/>
            <person name="Saif S."/>
            <person name="Shea T."/>
            <person name="Sisk P."/>
            <person name="Sykes S."/>
            <person name="Wortman J."/>
            <person name="Nusbaum C."/>
            <person name="Birren B."/>
        </authorList>
    </citation>
    <scope>NUCLEOTIDE SEQUENCE [LARGE SCALE GENOMIC DNA]</scope>
    <source>
        <strain evidence="3">race PST-78</strain>
    </source>
</reference>
<evidence type="ECO:0000313" key="3">
    <source>
        <dbReference type="Proteomes" id="UP000054564"/>
    </source>
</evidence>
<feature type="region of interest" description="Disordered" evidence="1">
    <location>
        <begin position="34"/>
        <end position="172"/>
    </location>
</feature>
<evidence type="ECO:0000256" key="1">
    <source>
        <dbReference type="SAM" id="MobiDB-lite"/>
    </source>
</evidence>
<dbReference type="Proteomes" id="UP000054564">
    <property type="component" value="Unassembled WGS sequence"/>
</dbReference>
<dbReference type="EMBL" id="AJIL01000144">
    <property type="protein sequence ID" value="KNE93161.1"/>
    <property type="molecule type" value="Genomic_DNA"/>
</dbReference>
<gene>
    <name evidence="2" type="ORF">PSTG_13479</name>
</gene>
<feature type="compositionally biased region" description="Basic residues" evidence="1">
    <location>
        <begin position="96"/>
        <end position="111"/>
    </location>
</feature>
<feature type="compositionally biased region" description="Polar residues" evidence="1">
    <location>
        <begin position="56"/>
        <end position="73"/>
    </location>
</feature>
<comment type="caution">
    <text evidence="2">The sequence shown here is derived from an EMBL/GenBank/DDBJ whole genome shotgun (WGS) entry which is preliminary data.</text>
</comment>
<sequence>MNTFLESRAQILTGGAVILLIPFMFNLTPPPTDNPLVIEKPSKKKRAPSPNLVHPEQSSTDQIGGTGHMSTGLTKAYHHAPSRHLPAEAQTQPSPKNRRNNSPKSKHHHPVTQRPSGAPARPSLTKYLNSPRQEPYTSTPSSSKNLNSDQDPDISIKTAAPLESNGQLFIHT</sequence>
<name>A0A0L0V1U8_9BASI</name>
<evidence type="ECO:0000313" key="2">
    <source>
        <dbReference type="EMBL" id="KNE93161.1"/>
    </source>
</evidence>
<protein>
    <submittedName>
        <fullName evidence="2">Uncharacterized protein</fullName>
    </submittedName>
</protein>
<accession>A0A0L0V1U8</accession>
<organism evidence="2 3">
    <name type="scientific">Puccinia striiformis f. sp. tritici PST-78</name>
    <dbReference type="NCBI Taxonomy" id="1165861"/>
    <lineage>
        <taxon>Eukaryota</taxon>
        <taxon>Fungi</taxon>
        <taxon>Dikarya</taxon>
        <taxon>Basidiomycota</taxon>
        <taxon>Pucciniomycotina</taxon>
        <taxon>Pucciniomycetes</taxon>
        <taxon>Pucciniales</taxon>
        <taxon>Pucciniaceae</taxon>
        <taxon>Puccinia</taxon>
    </lineage>
</organism>
<feature type="compositionally biased region" description="Polar residues" evidence="1">
    <location>
        <begin position="126"/>
        <end position="149"/>
    </location>
</feature>
<dbReference type="AlphaFoldDB" id="A0A0L0V1U8"/>